<keyword evidence="1" id="KW-0808">Transferase</keyword>
<evidence type="ECO:0000313" key="5">
    <source>
        <dbReference type="Proteomes" id="UP000656548"/>
    </source>
</evidence>
<protein>
    <submittedName>
        <fullName evidence="4">GNAT superfamily N-acetyltransferase</fullName>
    </submittedName>
</protein>
<name>A0ABR9L166_9PSEU</name>
<sequence>MTTGLVIERFDPSLATEADFVVCHRVMLASQVVDRPGEPPLPLAELVARMKRPMPGSGAVAYWLGRRGGEVVAFAQVCFLDEENSDIGLTDVRVHPAYRRQGIGVAMLRALLPELRIQARRVVECWEVVAGTAGQRWAEALGFRPVRVITRQVLVIADVDRRSWEVDVPAGYRLLRWRGSAPDGVVDSYAVARGAIHDAPLGESGYRWPEWSVPRVREKEAELRAQGLVQRVVVALHELSGTVAGFTELCTHPRRPDWGYQRDTAVLAAHRGAGLGRCVKAHMMRWLLVDCPALERIGTTTGAENAHMIRVNREMGYTALRSLVAVQQELTAVENRLATPRR</sequence>
<dbReference type="InterPro" id="IPR050832">
    <property type="entry name" value="Bact_Acetyltransf"/>
</dbReference>
<dbReference type="CDD" id="cd04301">
    <property type="entry name" value="NAT_SF"/>
    <property type="match status" value="1"/>
</dbReference>
<dbReference type="SUPFAM" id="SSF55729">
    <property type="entry name" value="Acyl-CoA N-acyltransferases (Nat)"/>
    <property type="match status" value="2"/>
</dbReference>
<dbReference type="Gene3D" id="3.40.630.30">
    <property type="match status" value="1"/>
</dbReference>
<dbReference type="PANTHER" id="PTHR43877">
    <property type="entry name" value="AMINOALKYLPHOSPHONATE N-ACETYLTRANSFERASE-RELATED-RELATED"/>
    <property type="match status" value="1"/>
</dbReference>
<evidence type="ECO:0000256" key="2">
    <source>
        <dbReference type="ARBA" id="ARBA00023315"/>
    </source>
</evidence>
<dbReference type="InterPro" id="IPR016181">
    <property type="entry name" value="Acyl_CoA_acyltransferase"/>
</dbReference>
<dbReference type="InterPro" id="IPR000182">
    <property type="entry name" value="GNAT_dom"/>
</dbReference>
<dbReference type="Proteomes" id="UP000656548">
    <property type="component" value="Unassembled WGS sequence"/>
</dbReference>
<evidence type="ECO:0000259" key="3">
    <source>
        <dbReference type="PROSITE" id="PS51186"/>
    </source>
</evidence>
<keyword evidence="2" id="KW-0012">Acyltransferase</keyword>
<accession>A0ABR9L166</accession>
<organism evidence="4 5">
    <name type="scientific">Amycolatopsis roodepoortensis</name>
    <dbReference type="NCBI Taxonomy" id="700274"/>
    <lineage>
        <taxon>Bacteria</taxon>
        <taxon>Bacillati</taxon>
        <taxon>Actinomycetota</taxon>
        <taxon>Actinomycetes</taxon>
        <taxon>Pseudonocardiales</taxon>
        <taxon>Pseudonocardiaceae</taxon>
        <taxon>Amycolatopsis</taxon>
    </lineage>
</organism>
<dbReference type="RefSeq" id="WP_192742004.1">
    <property type="nucleotide sequence ID" value="NZ_CP102415.1"/>
</dbReference>
<dbReference type="PROSITE" id="PS51186">
    <property type="entry name" value="GNAT"/>
    <property type="match status" value="1"/>
</dbReference>
<evidence type="ECO:0000313" key="4">
    <source>
        <dbReference type="EMBL" id="MBE1574364.1"/>
    </source>
</evidence>
<dbReference type="Pfam" id="PF00583">
    <property type="entry name" value="Acetyltransf_1"/>
    <property type="match status" value="2"/>
</dbReference>
<feature type="domain" description="N-acetyltransferase" evidence="3">
    <location>
        <begin position="5"/>
        <end position="165"/>
    </location>
</feature>
<reference evidence="4 5" key="1">
    <citation type="submission" date="2020-10" db="EMBL/GenBank/DDBJ databases">
        <title>Sequencing the genomes of 1000 actinobacteria strains.</title>
        <authorList>
            <person name="Klenk H.-P."/>
        </authorList>
    </citation>
    <scope>NUCLEOTIDE SEQUENCE [LARGE SCALE GENOMIC DNA]</scope>
    <source>
        <strain evidence="4 5">DSM 46661</strain>
    </source>
</reference>
<keyword evidence="5" id="KW-1185">Reference proteome</keyword>
<gene>
    <name evidence="4" type="ORF">H4W30_001393</name>
</gene>
<dbReference type="EMBL" id="JADBEJ010000001">
    <property type="protein sequence ID" value="MBE1574364.1"/>
    <property type="molecule type" value="Genomic_DNA"/>
</dbReference>
<comment type="caution">
    <text evidence="4">The sequence shown here is derived from an EMBL/GenBank/DDBJ whole genome shotgun (WGS) entry which is preliminary data.</text>
</comment>
<proteinExistence type="predicted"/>
<evidence type="ECO:0000256" key="1">
    <source>
        <dbReference type="ARBA" id="ARBA00022679"/>
    </source>
</evidence>